<dbReference type="EMBL" id="CAJVPV010000623">
    <property type="protein sequence ID" value="CAG8466159.1"/>
    <property type="molecule type" value="Genomic_DNA"/>
</dbReference>
<dbReference type="Pfam" id="PF13639">
    <property type="entry name" value="zf-RING_2"/>
    <property type="match status" value="1"/>
</dbReference>
<keyword evidence="7" id="KW-0862">Zinc</keyword>
<dbReference type="EC" id="2.3.2.27" evidence="3"/>
<dbReference type="Pfam" id="PF02225">
    <property type="entry name" value="PA"/>
    <property type="match status" value="1"/>
</dbReference>
<dbReference type="OrthoDB" id="8062037at2759"/>
<dbReference type="SMART" id="SM00184">
    <property type="entry name" value="RING"/>
    <property type="match status" value="1"/>
</dbReference>
<keyword evidence="14" id="KW-1185">Reference proteome</keyword>
<dbReference type="PANTHER" id="PTHR47168:SF1">
    <property type="entry name" value="OS02G0798600 PROTEIN"/>
    <property type="match status" value="1"/>
</dbReference>
<dbReference type="PANTHER" id="PTHR47168">
    <property type="entry name" value="RING ZINC FINGER DOMAIN SUPERFAMILY PROTEIN-RELATED"/>
    <property type="match status" value="1"/>
</dbReference>
<evidence type="ECO:0000256" key="6">
    <source>
        <dbReference type="ARBA" id="ARBA00022771"/>
    </source>
</evidence>
<dbReference type="AlphaFoldDB" id="A0A9N8VTU8"/>
<evidence type="ECO:0000256" key="3">
    <source>
        <dbReference type="ARBA" id="ARBA00012483"/>
    </source>
</evidence>
<comment type="subcellular location">
    <subcellularLocation>
        <location evidence="2">Membrane</location>
        <topology evidence="2">Single-pass membrane protein</topology>
    </subcellularLocation>
</comment>
<dbReference type="GO" id="GO:0016020">
    <property type="term" value="C:membrane"/>
    <property type="evidence" value="ECO:0007669"/>
    <property type="project" value="UniProtKB-SubCell"/>
</dbReference>
<dbReference type="GO" id="GO:0061630">
    <property type="term" value="F:ubiquitin protein ligase activity"/>
    <property type="evidence" value="ECO:0007669"/>
    <property type="project" value="UniProtKB-EC"/>
</dbReference>
<dbReference type="PROSITE" id="PS50089">
    <property type="entry name" value="ZF_RING_2"/>
    <property type="match status" value="1"/>
</dbReference>
<dbReference type="SUPFAM" id="SSF57850">
    <property type="entry name" value="RING/U-box"/>
    <property type="match status" value="1"/>
</dbReference>
<proteinExistence type="predicted"/>
<protein>
    <recommendedName>
        <fullName evidence="3">RING-type E3 ubiquitin transferase</fullName>
        <ecNumber evidence="3">2.3.2.27</ecNumber>
    </recommendedName>
</protein>
<accession>A0A9N8VTU8</accession>
<evidence type="ECO:0000256" key="4">
    <source>
        <dbReference type="ARBA" id="ARBA00022692"/>
    </source>
</evidence>
<keyword evidence="4 11" id="KW-0812">Transmembrane</keyword>
<dbReference type="FunFam" id="3.30.40.10:FF:000388">
    <property type="entry name" value="Putative RING zinc finger domain superfamily protein"/>
    <property type="match status" value="1"/>
</dbReference>
<evidence type="ECO:0000313" key="14">
    <source>
        <dbReference type="Proteomes" id="UP000789342"/>
    </source>
</evidence>
<comment type="caution">
    <text evidence="13">The sequence shown here is derived from an EMBL/GenBank/DDBJ whole genome shotgun (WGS) entry which is preliminary data.</text>
</comment>
<evidence type="ECO:0000256" key="9">
    <source>
        <dbReference type="ARBA" id="ARBA00023136"/>
    </source>
</evidence>
<dbReference type="Gene3D" id="3.50.30.30">
    <property type="match status" value="1"/>
</dbReference>
<feature type="transmembrane region" description="Helical" evidence="11">
    <location>
        <begin position="217"/>
        <end position="241"/>
    </location>
</feature>
<evidence type="ECO:0000256" key="8">
    <source>
        <dbReference type="ARBA" id="ARBA00022989"/>
    </source>
</evidence>
<dbReference type="GO" id="GO:0008270">
    <property type="term" value="F:zinc ion binding"/>
    <property type="evidence" value="ECO:0007669"/>
    <property type="project" value="UniProtKB-KW"/>
</dbReference>
<evidence type="ECO:0000256" key="11">
    <source>
        <dbReference type="SAM" id="Phobius"/>
    </source>
</evidence>
<dbReference type="InterPro" id="IPR003137">
    <property type="entry name" value="PA_domain"/>
</dbReference>
<dbReference type="InterPro" id="IPR011016">
    <property type="entry name" value="Znf_RING-CH"/>
</dbReference>
<keyword evidence="8 11" id="KW-1133">Transmembrane helix</keyword>
<evidence type="ECO:0000256" key="7">
    <source>
        <dbReference type="ARBA" id="ARBA00022833"/>
    </source>
</evidence>
<keyword evidence="9 11" id="KW-0472">Membrane</keyword>
<name>A0A9N8VTU8_9GLOM</name>
<keyword evidence="5" id="KW-0479">Metal-binding</keyword>
<dbReference type="InterPro" id="IPR051653">
    <property type="entry name" value="E3_ligase_sorting_rcpt"/>
</dbReference>
<dbReference type="InterPro" id="IPR013083">
    <property type="entry name" value="Znf_RING/FYVE/PHD"/>
</dbReference>
<evidence type="ECO:0000256" key="10">
    <source>
        <dbReference type="PROSITE-ProRule" id="PRU00175"/>
    </source>
</evidence>
<evidence type="ECO:0000256" key="1">
    <source>
        <dbReference type="ARBA" id="ARBA00000900"/>
    </source>
</evidence>
<comment type="catalytic activity">
    <reaction evidence="1">
        <text>S-ubiquitinyl-[E2 ubiquitin-conjugating enzyme]-L-cysteine + [acceptor protein]-L-lysine = [E2 ubiquitin-conjugating enzyme]-L-cysteine + N(6)-ubiquitinyl-[acceptor protein]-L-lysine.</text>
        <dbReference type="EC" id="2.3.2.27"/>
    </reaction>
</comment>
<evidence type="ECO:0000256" key="5">
    <source>
        <dbReference type="ARBA" id="ARBA00022723"/>
    </source>
</evidence>
<evidence type="ECO:0000256" key="2">
    <source>
        <dbReference type="ARBA" id="ARBA00004167"/>
    </source>
</evidence>
<evidence type="ECO:0000259" key="12">
    <source>
        <dbReference type="PROSITE" id="PS50089"/>
    </source>
</evidence>
<dbReference type="InterPro" id="IPR046450">
    <property type="entry name" value="PA_dom_sf"/>
</dbReference>
<feature type="domain" description="RING-type" evidence="12">
    <location>
        <begin position="280"/>
        <end position="322"/>
    </location>
</feature>
<evidence type="ECO:0000313" key="13">
    <source>
        <dbReference type="EMBL" id="CAG8466159.1"/>
    </source>
</evidence>
<dbReference type="SMART" id="SM00744">
    <property type="entry name" value="RINGv"/>
    <property type="match status" value="1"/>
</dbReference>
<keyword evidence="6 10" id="KW-0863">Zinc-finger</keyword>
<organism evidence="13 14">
    <name type="scientific">Acaulospora morrowiae</name>
    <dbReference type="NCBI Taxonomy" id="94023"/>
    <lineage>
        <taxon>Eukaryota</taxon>
        <taxon>Fungi</taxon>
        <taxon>Fungi incertae sedis</taxon>
        <taxon>Mucoromycota</taxon>
        <taxon>Glomeromycotina</taxon>
        <taxon>Glomeromycetes</taxon>
        <taxon>Diversisporales</taxon>
        <taxon>Acaulosporaceae</taxon>
        <taxon>Acaulospora</taxon>
    </lineage>
</organism>
<dbReference type="SUPFAM" id="SSF52025">
    <property type="entry name" value="PA domain"/>
    <property type="match status" value="1"/>
</dbReference>
<dbReference type="InterPro" id="IPR001841">
    <property type="entry name" value="Znf_RING"/>
</dbReference>
<dbReference type="Gene3D" id="3.30.40.10">
    <property type="entry name" value="Zinc/RING finger domain, C3HC4 (zinc finger)"/>
    <property type="match status" value="1"/>
</dbReference>
<sequence length="342" mass="39096">MVADGYLHQPLPSEGEANRKKKQFEPVSYLKAQRSSSPSTPNTMELRCRFLLLLLANFLFVAHQYHIGNFAAEATIVVVVTNVTYQDRIAAFGPRLTEEGFAGFIVPVEKLEEKNVKGCSKLKNEVNQKNWIALVERGQCSFIDKVRNMQESGAVAVVVGDNEHNGLITMYATGDTSDVKIPSVFIAQTEYRALRSLSMMVNKPLEVQLIKDDLFQWPLLDIIIFVILTPTVMMIFIYICWRVRQRQRRKQDIAPQRVVGNLPTKIFYESKREENDPQECAICLDEYIDEDELRIMPCKHEFHVACIDSWLTTRKKFCPFCKRDICSPTEETPLLANADPSP</sequence>
<dbReference type="Proteomes" id="UP000789342">
    <property type="component" value="Unassembled WGS sequence"/>
</dbReference>
<gene>
    <name evidence="13" type="ORF">AMORRO_LOCUS1637</name>
</gene>
<reference evidence="13" key="1">
    <citation type="submission" date="2021-06" db="EMBL/GenBank/DDBJ databases">
        <authorList>
            <person name="Kallberg Y."/>
            <person name="Tangrot J."/>
            <person name="Rosling A."/>
        </authorList>
    </citation>
    <scope>NUCLEOTIDE SEQUENCE</scope>
    <source>
        <strain evidence="13">CL551</strain>
    </source>
</reference>